<dbReference type="Proteomes" id="UP000277580">
    <property type="component" value="Unassembled WGS sequence"/>
</dbReference>
<dbReference type="EMBL" id="ML119158">
    <property type="protein sequence ID" value="RPB08824.1"/>
    <property type="molecule type" value="Genomic_DNA"/>
</dbReference>
<dbReference type="InParanoid" id="A0A3N4KE52"/>
<gene>
    <name evidence="1" type="ORF">P167DRAFT_577871</name>
</gene>
<accession>A0A3N4KE52</accession>
<reference evidence="1 2" key="1">
    <citation type="journal article" date="2018" name="Nat. Ecol. Evol.">
        <title>Pezizomycetes genomes reveal the molecular basis of ectomycorrhizal truffle lifestyle.</title>
        <authorList>
            <person name="Murat C."/>
            <person name="Payen T."/>
            <person name="Noel B."/>
            <person name="Kuo A."/>
            <person name="Morin E."/>
            <person name="Chen J."/>
            <person name="Kohler A."/>
            <person name="Krizsan K."/>
            <person name="Balestrini R."/>
            <person name="Da Silva C."/>
            <person name="Montanini B."/>
            <person name="Hainaut M."/>
            <person name="Levati E."/>
            <person name="Barry K.W."/>
            <person name="Belfiori B."/>
            <person name="Cichocki N."/>
            <person name="Clum A."/>
            <person name="Dockter R.B."/>
            <person name="Fauchery L."/>
            <person name="Guy J."/>
            <person name="Iotti M."/>
            <person name="Le Tacon F."/>
            <person name="Lindquist E.A."/>
            <person name="Lipzen A."/>
            <person name="Malagnac F."/>
            <person name="Mello A."/>
            <person name="Molinier V."/>
            <person name="Miyauchi S."/>
            <person name="Poulain J."/>
            <person name="Riccioni C."/>
            <person name="Rubini A."/>
            <person name="Sitrit Y."/>
            <person name="Splivallo R."/>
            <person name="Traeger S."/>
            <person name="Wang M."/>
            <person name="Zifcakova L."/>
            <person name="Wipf D."/>
            <person name="Zambonelli A."/>
            <person name="Paolocci F."/>
            <person name="Nowrousian M."/>
            <person name="Ottonello S."/>
            <person name="Baldrian P."/>
            <person name="Spatafora J.W."/>
            <person name="Henrissat B."/>
            <person name="Nagy L.G."/>
            <person name="Aury J.M."/>
            <person name="Wincker P."/>
            <person name="Grigoriev I.V."/>
            <person name="Bonfante P."/>
            <person name="Martin F.M."/>
        </authorList>
    </citation>
    <scope>NUCLEOTIDE SEQUENCE [LARGE SCALE GENOMIC DNA]</scope>
    <source>
        <strain evidence="1 2">CCBAS932</strain>
    </source>
</reference>
<evidence type="ECO:0000313" key="1">
    <source>
        <dbReference type="EMBL" id="RPB08824.1"/>
    </source>
</evidence>
<name>A0A3N4KE52_9PEZI</name>
<dbReference type="OrthoDB" id="5389880at2759"/>
<sequence>MSVPITAQEFWDANTPPRINQPMVQSTTTVDRSQSLVARPDGVIEDMPNNEPLKHHIHNIPIYVSSSIPLAEIAVPQDNKLLKRKACWNSLVGGRNTSSERNVSLVGRQYVFLTVASMGENSVVHKTNPAGHQDSEIDASSQYEGNEANFLEIPMNDNAITEEVEEINLDNLIPGESLVGIPRMFISTDVPLKLDFFFYDIEDPTYHLAPKCNDRLLDCFRFIAQQNGTHIFCYCMSQGNGRFERLTQGHFGCGKIWMDIKRYLEQEVGDDLIGIFIAHMSTALVYPRRKASRMFAKYFRRDGFLREHYILSHEYLFIHTPAWGRVRHCTESEYEPNDVKFFSDKATQIINGVTVEIGMLKFKMFDADVEDPAGILENKRFLLGKSVRTMKNKKHLSQGSRKKMIAAEEKFLEVEKRMADPNIIT</sequence>
<dbReference type="AlphaFoldDB" id="A0A3N4KE52"/>
<protein>
    <submittedName>
        <fullName evidence="1">Uncharacterized protein</fullName>
    </submittedName>
</protein>
<proteinExistence type="predicted"/>
<keyword evidence="2" id="KW-1185">Reference proteome</keyword>
<evidence type="ECO:0000313" key="2">
    <source>
        <dbReference type="Proteomes" id="UP000277580"/>
    </source>
</evidence>
<organism evidence="1 2">
    <name type="scientific">Morchella conica CCBAS932</name>
    <dbReference type="NCBI Taxonomy" id="1392247"/>
    <lineage>
        <taxon>Eukaryota</taxon>
        <taxon>Fungi</taxon>
        <taxon>Dikarya</taxon>
        <taxon>Ascomycota</taxon>
        <taxon>Pezizomycotina</taxon>
        <taxon>Pezizomycetes</taxon>
        <taxon>Pezizales</taxon>
        <taxon>Morchellaceae</taxon>
        <taxon>Morchella</taxon>
    </lineage>
</organism>